<dbReference type="OrthoDB" id="1936865at2759"/>
<dbReference type="GO" id="GO:0000287">
    <property type="term" value="F:magnesium ion binding"/>
    <property type="evidence" value="ECO:0007669"/>
    <property type="project" value="InterPro"/>
</dbReference>
<dbReference type="InterPro" id="IPR001906">
    <property type="entry name" value="Terpene_synth_N"/>
</dbReference>
<keyword evidence="3" id="KW-0460">Magnesium</keyword>
<evidence type="ECO:0000313" key="6">
    <source>
        <dbReference type="EMBL" id="PWA83844.1"/>
    </source>
</evidence>
<dbReference type="SUPFAM" id="SSF48239">
    <property type="entry name" value="Terpenoid cyclases/Protein prenyltransferases"/>
    <property type="match status" value="1"/>
</dbReference>
<name>A0A2U1PDL0_ARTAN</name>
<dbReference type="STRING" id="35608.A0A2U1PDL0"/>
<sequence length="646" mass="74731">MDALSVTNGASAPQMVKTLAKCYFCVIEKDIVSKYSLSPKQVAILSCIRAQHAQDFLFTIPIDGLGQKMNHRQFRSVLCYRLTVPMFSEGGLCPSCNVHHMDIWGDHAVHCSSEVGVKFRHKLVRDILVDICSKVGIIVRKEAPMGSFRRMGMSCDLQTCYYLIGFKTKNYNAKRCRGHICSRIYSSQSTSMAISADENVVRRTANYEPTLWSYDHIQSLSSKYTLLQGEEYAARANILKNSVKMLLGEVENSVSILELVNDLQRLGIYYHFEDEIRNALEMIYYTYYKTPDKWGKMDLNLTALGFRLLRQHGYQVPQEIFQNFLDNTQNLKPHLLEETAGMLNLYEASYHAFEDETILDNARAFTTKYLKENLDKMDDHISSLVTHALEFPLHWRVPRVEAKWFIEVYEEKNGMNPILIELAKLDFNMVQAIHLEDLKQASRWWRNTNWDKKLSFARDRLVENFLWTIGFNYLPQFSHGRRTLTKVNALITTIDDIYDVFGTLDEIEQFTDATNRWDINLIEELPDYMKICFLGFYNTINEITYNTLTKKGFVILPYLKKAWGDLFKSFVVEANWYQSGHIPTLEEYLENGCISISGPVILMHVHSMTSISSTQEMMQCMELSKDIVRYSSLIFRLTDDLGTSSV</sequence>
<protein>
    <submittedName>
        <fullName evidence="6">Beta-myrcene synthase</fullName>
    </submittedName>
</protein>
<proteinExistence type="predicted"/>
<evidence type="ECO:0000259" key="5">
    <source>
        <dbReference type="Pfam" id="PF03936"/>
    </source>
</evidence>
<comment type="cofactor">
    <cofactor evidence="1">
        <name>Mg(2+)</name>
        <dbReference type="ChEBI" id="CHEBI:18420"/>
    </cofactor>
</comment>
<gene>
    <name evidence="6" type="ORF">CTI12_AA161770</name>
</gene>
<dbReference type="InterPro" id="IPR036965">
    <property type="entry name" value="Terpene_synth_N_sf"/>
</dbReference>
<organism evidence="6 7">
    <name type="scientific">Artemisia annua</name>
    <name type="common">Sweet wormwood</name>
    <dbReference type="NCBI Taxonomy" id="35608"/>
    <lineage>
        <taxon>Eukaryota</taxon>
        <taxon>Viridiplantae</taxon>
        <taxon>Streptophyta</taxon>
        <taxon>Embryophyta</taxon>
        <taxon>Tracheophyta</taxon>
        <taxon>Spermatophyta</taxon>
        <taxon>Magnoliopsida</taxon>
        <taxon>eudicotyledons</taxon>
        <taxon>Gunneridae</taxon>
        <taxon>Pentapetalae</taxon>
        <taxon>asterids</taxon>
        <taxon>campanulids</taxon>
        <taxon>Asterales</taxon>
        <taxon>Asteraceae</taxon>
        <taxon>Asteroideae</taxon>
        <taxon>Anthemideae</taxon>
        <taxon>Artemisiinae</taxon>
        <taxon>Artemisia</taxon>
    </lineage>
</organism>
<dbReference type="InterPro" id="IPR050148">
    <property type="entry name" value="Terpene_synthase-like"/>
</dbReference>
<keyword evidence="2" id="KW-0479">Metal-binding</keyword>
<dbReference type="EMBL" id="PKPP01001297">
    <property type="protein sequence ID" value="PWA83844.1"/>
    <property type="molecule type" value="Genomic_DNA"/>
</dbReference>
<dbReference type="Pfam" id="PF01397">
    <property type="entry name" value="Terpene_synth"/>
    <property type="match status" value="1"/>
</dbReference>
<evidence type="ECO:0000256" key="2">
    <source>
        <dbReference type="ARBA" id="ARBA00022723"/>
    </source>
</evidence>
<dbReference type="InterPro" id="IPR008949">
    <property type="entry name" value="Isoprenoid_synthase_dom_sf"/>
</dbReference>
<dbReference type="PANTHER" id="PTHR31225:SF9">
    <property type="entry name" value="TERPENE SYNTHASE 10"/>
    <property type="match status" value="1"/>
</dbReference>
<dbReference type="FunFam" id="1.50.10.130:FF:000001">
    <property type="entry name" value="Isoprene synthase, chloroplastic"/>
    <property type="match status" value="1"/>
</dbReference>
<keyword evidence="7" id="KW-1185">Reference proteome</keyword>
<reference evidence="6 7" key="1">
    <citation type="journal article" date="2018" name="Mol. Plant">
        <title>The genome of Artemisia annua provides insight into the evolution of Asteraceae family and artemisinin biosynthesis.</title>
        <authorList>
            <person name="Shen Q."/>
            <person name="Zhang L."/>
            <person name="Liao Z."/>
            <person name="Wang S."/>
            <person name="Yan T."/>
            <person name="Shi P."/>
            <person name="Liu M."/>
            <person name="Fu X."/>
            <person name="Pan Q."/>
            <person name="Wang Y."/>
            <person name="Lv Z."/>
            <person name="Lu X."/>
            <person name="Zhang F."/>
            <person name="Jiang W."/>
            <person name="Ma Y."/>
            <person name="Chen M."/>
            <person name="Hao X."/>
            <person name="Li L."/>
            <person name="Tang Y."/>
            <person name="Lv G."/>
            <person name="Zhou Y."/>
            <person name="Sun X."/>
            <person name="Brodelius P.E."/>
            <person name="Rose J.K.C."/>
            <person name="Tang K."/>
        </authorList>
    </citation>
    <scope>NUCLEOTIDE SEQUENCE [LARGE SCALE GENOMIC DNA]</scope>
    <source>
        <strain evidence="7">cv. Huhao1</strain>
        <tissue evidence="6">Leaf</tissue>
    </source>
</reference>
<dbReference type="SUPFAM" id="SSF48576">
    <property type="entry name" value="Terpenoid synthases"/>
    <property type="match status" value="1"/>
</dbReference>
<evidence type="ECO:0000256" key="3">
    <source>
        <dbReference type="ARBA" id="ARBA00022842"/>
    </source>
</evidence>
<evidence type="ECO:0000259" key="4">
    <source>
        <dbReference type="Pfam" id="PF01397"/>
    </source>
</evidence>
<accession>A0A2U1PDL0</accession>
<dbReference type="SFLD" id="SFLDG01019">
    <property type="entry name" value="Terpene_Cyclase_Like_1_C_Termi"/>
    <property type="match status" value="1"/>
</dbReference>
<evidence type="ECO:0000313" key="7">
    <source>
        <dbReference type="Proteomes" id="UP000245207"/>
    </source>
</evidence>
<dbReference type="InterPro" id="IPR034741">
    <property type="entry name" value="Terpene_cyclase-like_1_C"/>
</dbReference>
<dbReference type="PANTHER" id="PTHR31225">
    <property type="entry name" value="OS04G0344100 PROTEIN-RELATED"/>
    <property type="match status" value="1"/>
</dbReference>
<dbReference type="AlphaFoldDB" id="A0A2U1PDL0"/>
<dbReference type="InterPro" id="IPR044814">
    <property type="entry name" value="Terpene_cyclase_plant_C1"/>
</dbReference>
<dbReference type="Gene3D" id="1.10.600.10">
    <property type="entry name" value="Farnesyl Diphosphate Synthase"/>
    <property type="match status" value="1"/>
</dbReference>
<dbReference type="Pfam" id="PF03936">
    <property type="entry name" value="Terpene_synth_C"/>
    <property type="match status" value="1"/>
</dbReference>
<evidence type="ECO:0000256" key="1">
    <source>
        <dbReference type="ARBA" id="ARBA00001946"/>
    </source>
</evidence>
<feature type="domain" description="Terpene synthase N-terminal" evidence="4">
    <location>
        <begin position="212"/>
        <end position="389"/>
    </location>
</feature>
<dbReference type="InterPro" id="IPR005630">
    <property type="entry name" value="Terpene_synthase_metal-bd"/>
</dbReference>
<dbReference type="Gene3D" id="1.50.10.130">
    <property type="entry name" value="Terpene synthase, N-terminal domain"/>
    <property type="match status" value="1"/>
</dbReference>
<comment type="caution">
    <text evidence="6">The sequence shown here is derived from an EMBL/GenBank/DDBJ whole genome shotgun (WGS) entry which is preliminary data.</text>
</comment>
<dbReference type="InterPro" id="IPR008930">
    <property type="entry name" value="Terpenoid_cyclase/PrenylTrfase"/>
</dbReference>
<dbReference type="CDD" id="cd00684">
    <property type="entry name" value="Terpene_cyclase_plant_C1"/>
    <property type="match status" value="1"/>
</dbReference>
<feature type="domain" description="Terpene synthase metal-binding" evidence="5">
    <location>
        <begin position="448"/>
        <end position="644"/>
    </location>
</feature>
<dbReference type="SFLD" id="SFLDS00005">
    <property type="entry name" value="Isoprenoid_Synthase_Type_I"/>
    <property type="match status" value="1"/>
</dbReference>
<dbReference type="GO" id="GO:0016102">
    <property type="term" value="P:diterpenoid biosynthetic process"/>
    <property type="evidence" value="ECO:0007669"/>
    <property type="project" value="InterPro"/>
</dbReference>
<dbReference type="GO" id="GO:0010333">
    <property type="term" value="F:terpene synthase activity"/>
    <property type="evidence" value="ECO:0007669"/>
    <property type="project" value="InterPro"/>
</dbReference>
<dbReference type="Proteomes" id="UP000245207">
    <property type="component" value="Unassembled WGS sequence"/>
</dbReference>